<protein>
    <submittedName>
        <fullName evidence="3">Uncharacterized protein</fullName>
    </submittedName>
</protein>
<dbReference type="AlphaFoldDB" id="A0AA39CWJ5"/>
<dbReference type="Proteomes" id="UP001172681">
    <property type="component" value="Unassembled WGS sequence"/>
</dbReference>
<keyword evidence="2" id="KW-0539">Nucleus</keyword>
<dbReference type="EMBL" id="JAPDRN010000066">
    <property type="protein sequence ID" value="KAJ9630019.1"/>
    <property type="molecule type" value="Genomic_DNA"/>
</dbReference>
<proteinExistence type="predicted"/>
<reference evidence="3" key="1">
    <citation type="submission" date="2022-10" db="EMBL/GenBank/DDBJ databases">
        <title>Culturing micro-colonial fungi from biological soil crusts in the Mojave desert and describing Neophaeococcomyces mojavensis, and introducing the new genera and species Taxawa tesnikishii.</title>
        <authorList>
            <person name="Kurbessoian T."/>
            <person name="Stajich J.E."/>
        </authorList>
    </citation>
    <scope>NUCLEOTIDE SEQUENCE</scope>
    <source>
        <strain evidence="3">TK_35</strain>
    </source>
</reference>
<evidence type="ECO:0000256" key="1">
    <source>
        <dbReference type="ARBA" id="ARBA00004123"/>
    </source>
</evidence>
<dbReference type="GO" id="GO:0000976">
    <property type="term" value="F:transcription cis-regulatory region binding"/>
    <property type="evidence" value="ECO:0007669"/>
    <property type="project" value="TreeGrafter"/>
</dbReference>
<evidence type="ECO:0000313" key="4">
    <source>
        <dbReference type="Proteomes" id="UP001172681"/>
    </source>
</evidence>
<comment type="subcellular location">
    <subcellularLocation>
        <location evidence="1">Nucleus</location>
    </subcellularLocation>
</comment>
<keyword evidence="4" id="KW-1185">Reference proteome</keyword>
<accession>A0AA39CWJ5</accession>
<dbReference type="InterPro" id="IPR021858">
    <property type="entry name" value="Fun_TF"/>
</dbReference>
<organism evidence="3 4">
    <name type="scientific">Knufia peltigerae</name>
    <dbReference type="NCBI Taxonomy" id="1002370"/>
    <lineage>
        <taxon>Eukaryota</taxon>
        <taxon>Fungi</taxon>
        <taxon>Dikarya</taxon>
        <taxon>Ascomycota</taxon>
        <taxon>Pezizomycotina</taxon>
        <taxon>Eurotiomycetes</taxon>
        <taxon>Chaetothyriomycetidae</taxon>
        <taxon>Chaetothyriales</taxon>
        <taxon>Trichomeriaceae</taxon>
        <taxon>Knufia</taxon>
    </lineage>
</organism>
<dbReference type="GO" id="GO:0003700">
    <property type="term" value="F:DNA-binding transcription factor activity"/>
    <property type="evidence" value="ECO:0007669"/>
    <property type="project" value="TreeGrafter"/>
</dbReference>
<dbReference type="GO" id="GO:0045944">
    <property type="term" value="P:positive regulation of transcription by RNA polymerase II"/>
    <property type="evidence" value="ECO:0007669"/>
    <property type="project" value="TreeGrafter"/>
</dbReference>
<comment type="caution">
    <text evidence="3">The sequence shown here is derived from an EMBL/GenBank/DDBJ whole genome shotgun (WGS) entry which is preliminary data.</text>
</comment>
<gene>
    <name evidence="3" type="ORF">H2204_008823</name>
</gene>
<name>A0AA39CWJ5_9EURO</name>
<evidence type="ECO:0000313" key="3">
    <source>
        <dbReference type="EMBL" id="KAJ9630019.1"/>
    </source>
</evidence>
<dbReference type="GO" id="GO:0005634">
    <property type="term" value="C:nucleus"/>
    <property type="evidence" value="ECO:0007669"/>
    <property type="project" value="UniProtKB-SubCell"/>
</dbReference>
<evidence type="ECO:0000256" key="2">
    <source>
        <dbReference type="ARBA" id="ARBA00023242"/>
    </source>
</evidence>
<sequence length="395" mass="44221">MGVYSGHSPALFHTLLSSAAMYLKFRDQTFALYDCAWRHRNIAISHLRKELSFRPFEISTLAGIVMLALTESWFDPAKNGRPHIKAGARLLKMHRERGRTVPDFIQNALCWLESLIGYVCDYQGLVHEEPAIYMSVDHEGGADSPLQKSSLTRSLIYGSALNVDPLVGTWSSLMPYVGMVGVAVRNLRKQGISDALLAYAKLVESRLMEWQNEARAATTVTPNDGCVSPGQCSTFWRGTQSDFNQVAEGISVNYFAIMAGIYCRAALLTFYTAFTSLLDIRLRTLTGTYSSSREFLRNMAASIIDSLEQIPQDNSLWNVSSFPVLAAGSSLARDDFQRQQYIIESLKKIKSRNKIDLVMVLGHALEMVWSKSESDDVDITWLEAFDQLGIEMLIN</sequence>
<dbReference type="Pfam" id="PF11951">
    <property type="entry name" value="Fungal_trans_2"/>
    <property type="match status" value="1"/>
</dbReference>
<dbReference type="PANTHER" id="PTHR37534">
    <property type="entry name" value="TRANSCRIPTIONAL ACTIVATOR PROTEIN UGA3"/>
    <property type="match status" value="1"/>
</dbReference>
<dbReference type="PANTHER" id="PTHR37534:SF11">
    <property type="entry name" value="ZN(II)2CYS6 TRANSCRIPTION FACTOR (EUROFUNG)"/>
    <property type="match status" value="1"/>
</dbReference>